<sequence length="52" mass="5360">MPDQPAPQPAEPRIDETAGDIGSLVRLGVVDPPPVPSPEPPPPPTETLDAPT</sequence>
<feature type="region of interest" description="Disordered" evidence="1">
    <location>
        <begin position="26"/>
        <end position="52"/>
    </location>
</feature>
<evidence type="ECO:0000256" key="1">
    <source>
        <dbReference type="SAM" id="MobiDB-lite"/>
    </source>
</evidence>
<dbReference type="AlphaFoldDB" id="A0A8A1US85"/>
<dbReference type="Proteomes" id="UP000011074">
    <property type="component" value="Chromosome"/>
</dbReference>
<dbReference type="GeneID" id="66855723"/>
<reference evidence="2" key="3">
    <citation type="journal article" date="2021" name="bioRxiv">
        <title>Bilateral symmetry of linear streptomycete chromosomes.</title>
        <authorList>
            <person name="Algora-Gallardo L."/>
            <person name="Schniete J.K."/>
            <person name="Mark D.R."/>
            <person name="Hunter I.S."/>
            <person name="Herron P.R."/>
        </authorList>
    </citation>
    <scope>NUCLEOTIDE SEQUENCE</scope>
    <source>
        <strain evidence="2">ATCC 10970</strain>
    </source>
</reference>
<evidence type="ECO:0000313" key="3">
    <source>
        <dbReference type="Proteomes" id="UP000011074"/>
    </source>
</evidence>
<accession>A0A8A1US85</accession>
<dbReference type="RefSeq" id="WP_156100312.1">
    <property type="nucleotide sequence ID" value="NZ_CP048261.1"/>
</dbReference>
<dbReference type="EMBL" id="CP048261">
    <property type="protein sequence ID" value="QST81662.1"/>
    <property type="molecule type" value="Genomic_DNA"/>
</dbReference>
<reference evidence="2" key="1">
    <citation type="submission" date="2012-12" db="EMBL/GenBank/DDBJ databases">
        <authorList>
            <person name="Pethick F.E."/>
            <person name="MacFadyen A.C."/>
            <person name="Tang Z."/>
            <person name="Sangal V."/>
            <person name="Tze-Tze L."/>
            <person name="Chu J."/>
            <person name="Guo M."/>
            <person name="Kirby R."/>
            <person name="Hoskisson P.A."/>
            <person name="Herron P.R."/>
            <person name="Hunter I.S."/>
        </authorList>
    </citation>
    <scope>NUCLEOTIDE SEQUENCE</scope>
    <source>
        <strain evidence="2">ATCC 10970</strain>
    </source>
</reference>
<reference evidence="2" key="2">
    <citation type="submission" date="2020-01" db="EMBL/GenBank/DDBJ databases">
        <authorList>
            <person name="Algora L."/>
            <person name="Schniete J.K."/>
            <person name="MacFadyen A."/>
            <person name="Hoskisson P.A."/>
            <person name="Hunter I.S."/>
            <person name="Herron P.R."/>
        </authorList>
    </citation>
    <scope>NUCLEOTIDE SEQUENCE</scope>
    <source>
        <strain evidence="2">ATCC 10970</strain>
    </source>
</reference>
<feature type="compositionally biased region" description="Pro residues" evidence="1">
    <location>
        <begin position="31"/>
        <end position="45"/>
    </location>
</feature>
<evidence type="ECO:0000313" key="2">
    <source>
        <dbReference type="EMBL" id="QST81662.1"/>
    </source>
</evidence>
<gene>
    <name evidence="2" type="ORF">SRIM_017195</name>
</gene>
<organism evidence="2 3">
    <name type="scientific">Streptomyces rimosus subsp. rimosus (strain ATCC 10970 / DSM 40260 / JCM 4667 / NRRL 2234)</name>
    <dbReference type="NCBI Taxonomy" id="1265868"/>
    <lineage>
        <taxon>Bacteria</taxon>
        <taxon>Bacillati</taxon>
        <taxon>Actinomycetota</taxon>
        <taxon>Actinomycetes</taxon>
        <taxon>Kitasatosporales</taxon>
        <taxon>Streptomycetaceae</taxon>
        <taxon>Streptomyces</taxon>
    </lineage>
</organism>
<protein>
    <submittedName>
        <fullName evidence="2">Uncharacterized protein</fullName>
    </submittedName>
</protein>
<proteinExistence type="predicted"/>
<name>A0A8A1US85_STRR1</name>